<evidence type="ECO:0000313" key="2">
    <source>
        <dbReference type="EMBL" id="QXJ20267.1"/>
    </source>
</evidence>
<dbReference type="EMBL" id="CP059572">
    <property type="protein sequence ID" value="QXJ20267.1"/>
    <property type="molecule type" value="Genomic_DNA"/>
</dbReference>
<evidence type="ECO:0000256" key="1">
    <source>
        <dbReference type="SAM" id="Phobius"/>
    </source>
</evidence>
<dbReference type="InterPro" id="IPR011042">
    <property type="entry name" value="6-blade_b-propeller_TolB-like"/>
</dbReference>
<protein>
    <recommendedName>
        <fullName evidence="4">WD40-like Beta Propeller Repeat</fullName>
    </recommendedName>
</protein>
<name>A0ABX8QNJ5_9ACTN</name>
<accession>A0ABX8QNJ5</accession>
<keyword evidence="3" id="KW-1185">Reference proteome</keyword>
<keyword evidence="1" id="KW-0472">Membrane</keyword>
<dbReference type="Gene3D" id="2.120.10.30">
    <property type="entry name" value="TolB, C-terminal domain"/>
    <property type="match status" value="1"/>
</dbReference>
<keyword evidence="1" id="KW-0812">Transmembrane</keyword>
<gene>
    <name evidence="2" type="ORF">AGRA3207_000947</name>
</gene>
<feature type="transmembrane region" description="Helical" evidence="1">
    <location>
        <begin position="20"/>
        <end position="40"/>
    </location>
</feature>
<keyword evidence="1" id="KW-1133">Transmembrane helix</keyword>
<organism evidence="2 3">
    <name type="scientific">Actinomadura graeca</name>
    <dbReference type="NCBI Taxonomy" id="2750812"/>
    <lineage>
        <taxon>Bacteria</taxon>
        <taxon>Bacillati</taxon>
        <taxon>Actinomycetota</taxon>
        <taxon>Actinomycetes</taxon>
        <taxon>Streptosporangiales</taxon>
        <taxon>Thermomonosporaceae</taxon>
        <taxon>Actinomadura</taxon>
    </lineage>
</organism>
<dbReference type="InterPro" id="IPR011044">
    <property type="entry name" value="Quino_amine_DH_bsu"/>
</dbReference>
<dbReference type="Proteomes" id="UP001049518">
    <property type="component" value="Chromosome"/>
</dbReference>
<reference evidence="2" key="1">
    <citation type="submission" date="2020-07" db="EMBL/GenBank/DDBJ databases">
        <authorList>
            <person name="Tarantini F.S."/>
            <person name="Hong K.W."/>
            <person name="Chan K.G."/>
        </authorList>
    </citation>
    <scope>NUCLEOTIDE SEQUENCE</scope>
    <source>
        <strain evidence="2">32-07</strain>
    </source>
</reference>
<proteinExistence type="predicted"/>
<sequence>MEPDIARDAGTGTWRLRRWAAPMALAVLVAVSIGGVRLAVGGHVPSAPPPHTESRDPRFLVGVGRAGPPGQEGGRTPFVEVHALRADGYRRPADSVPAPRSAGEAQEVVAGPGGTFVVASFSRPCESHLHGFRLTGDGHVTGLVPLRGGTAPGLVAGTAVSPDGRRVAYATAPCGGGPRLAGAPRAAVTVLDTGTGRRRTWTAAGNTVVGHIVWAADGRTLGYTTSDVVPASPGGLPGGKVANGTVHALDTAAPGSDLGAGRVLFRAPAGAVTVTTAVMAPDGRTGYGVLRRGTPAATVLFTFAEGRGMRVTRTYPPDPNKVQLFSFVSDDEPRHACLSGPDAFGRVIEGRFDADSPATGRCTTAMGG</sequence>
<evidence type="ECO:0008006" key="4">
    <source>
        <dbReference type="Google" id="ProtNLM"/>
    </source>
</evidence>
<dbReference type="SUPFAM" id="SSF50969">
    <property type="entry name" value="YVTN repeat-like/Quinoprotein amine dehydrogenase"/>
    <property type="match status" value="1"/>
</dbReference>
<dbReference type="RefSeq" id="WP_231333328.1">
    <property type="nucleotide sequence ID" value="NZ_CP059572.1"/>
</dbReference>
<evidence type="ECO:0000313" key="3">
    <source>
        <dbReference type="Proteomes" id="UP001049518"/>
    </source>
</evidence>